<gene>
    <name evidence="2" type="ORF">KFK09_001114</name>
</gene>
<dbReference type="SMR" id="A0A8T3C9W8"/>
<accession>A0A8T3C9W8</accession>
<dbReference type="Proteomes" id="UP000829196">
    <property type="component" value="Unassembled WGS sequence"/>
</dbReference>
<feature type="transmembrane region" description="Helical" evidence="1">
    <location>
        <begin position="20"/>
        <end position="43"/>
    </location>
</feature>
<keyword evidence="1" id="KW-0472">Membrane</keyword>
<comment type="caution">
    <text evidence="2">The sequence shown here is derived from an EMBL/GenBank/DDBJ whole genome shotgun (WGS) entry which is preliminary data.</text>
</comment>
<reference evidence="2" key="1">
    <citation type="journal article" date="2022" name="Front. Genet.">
        <title>Chromosome-Scale Assembly of the Dendrobium nobile Genome Provides Insights Into the Molecular Mechanism of the Biosynthesis of the Medicinal Active Ingredient of Dendrobium.</title>
        <authorList>
            <person name="Xu Q."/>
            <person name="Niu S.-C."/>
            <person name="Li K.-L."/>
            <person name="Zheng P.-J."/>
            <person name="Zhang X.-J."/>
            <person name="Jia Y."/>
            <person name="Liu Y."/>
            <person name="Niu Y.-X."/>
            <person name="Yu L.-H."/>
            <person name="Chen D.-F."/>
            <person name="Zhang G.-Q."/>
        </authorList>
    </citation>
    <scope>NUCLEOTIDE SEQUENCE</scope>
    <source>
        <tissue evidence="2">Leaf</tissue>
    </source>
</reference>
<name>A0A8T3C9W8_DENNO</name>
<dbReference type="OrthoDB" id="780913at2759"/>
<dbReference type="PANTHER" id="PTHR36322">
    <property type="entry name" value="TRANSMEMBRANE PROTEIN"/>
    <property type="match status" value="1"/>
</dbReference>
<organism evidence="2 3">
    <name type="scientific">Dendrobium nobile</name>
    <name type="common">Orchid</name>
    <dbReference type="NCBI Taxonomy" id="94219"/>
    <lineage>
        <taxon>Eukaryota</taxon>
        <taxon>Viridiplantae</taxon>
        <taxon>Streptophyta</taxon>
        <taxon>Embryophyta</taxon>
        <taxon>Tracheophyta</taxon>
        <taxon>Spermatophyta</taxon>
        <taxon>Magnoliopsida</taxon>
        <taxon>Liliopsida</taxon>
        <taxon>Asparagales</taxon>
        <taxon>Orchidaceae</taxon>
        <taxon>Epidendroideae</taxon>
        <taxon>Malaxideae</taxon>
        <taxon>Dendrobiinae</taxon>
        <taxon>Dendrobium</taxon>
    </lineage>
</organism>
<keyword evidence="3" id="KW-1185">Reference proteome</keyword>
<proteinExistence type="predicted"/>
<dbReference type="EMBL" id="JAGYWB010000002">
    <property type="protein sequence ID" value="KAI0528572.1"/>
    <property type="molecule type" value="Genomic_DNA"/>
</dbReference>
<protein>
    <submittedName>
        <fullName evidence="2">Uncharacterized protein</fullName>
    </submittedName>
</protein>
<evidence type="ECO:0000313" key="3">
    <source>
        <dbReference type="Proteomes" id="UP000829196"/>
    </source>
</evidence>
<keyword evidence="1" id="KW-1133">Transmembrane helix</keyword>
<evidence type="ECO:0000313" key="2">
    <source>
        <dbReference type="EMBL" id="KAI0528572.1"/>
    </source>
</evidence>
<dbReference type="PANTHER" id="PTHR36322:SF3">
    <property type="entry name" value="TRANSMEMBRANE PROTEIN"/>
    <property type="match status" value="1"/>
</dbReference>
<keyword evidence="1" id="KW-0812">Transmembrane</keyword>
<sequence length="122" mass="13716">MIGAGDRGKGRWRWRRKRGWVAMALVCFSPVLLPLFCLSFPLLCIAAFCLRFTAAEAQGCRRRRRDGAGEVIRCVKRGRLDAIRSRSELLHRYLEDQMTIAESVVDFEGDGDATGDHGELSS</sequence>
<evidence type="ECO:0000256" key="1">
    <source>
        <dbReference type="SAM" id="Phobius"/>
    </source>
</evidence>
<dbReference type="AlphaFoldDB" id="A0A8T3C9W8"/>